<name>A0A495IT19_WILMA</name>
<gene>
    <name evidence="2" type="ORF">DFJ75_5040</name>
</gene>
<organism evidence="2 3">
    <name type="scientific">Williamsia marianensis</name>
    <dbReference type="NCBI Taxonomy" id="85044"/>
    <lineage>
        <taxon>Bacteria</taxon>
        <taxon>Bacillati</taxon>
        <taxon>Actinomycetota</taxon>
        <taxon>Actinomycetes</taxon>
        <taxon>Mycobacteriales</taxon>
        <taxon>Nocardiaceae</taxon>
        <taxon>Williamsia</taxon>
    </lineage>
</organism>
<dbReference type="CDD" id="cd00525">
    <property type="entry name" value="AE_Prim_S_like"/>
    <property type="match status" value="1"/>
</dbReference>
<dbReference type="AlphaFoldDB" id="A0A495IT19"/>
<sequence>MPDRSQGSSRPKAPAIPTPRVSHSRTLDRPASSCLSLLAWWRRWSPRATVRLDVDKDHSYRSSSWPISLSDIPTASYLADRSGVFQLLAFDFDVGRYGRDAVDADASVMARVLEELGVPHLTVRSGPAGGIHVWVRLQYGADAQSVAALARAVRSHLPTLDITPLCNPATGAVRIPGSAHRAGGCAEPLLRADDLDAALLAMDRDAPPVEVVDWLHARFPTRPTPREHAPHKALGISTTGSGPAQRLDRVRTPLTGGTAQLLNDPLTASCDRSSVAWRVLLGMAASGWCWTDVVGQIRRPGLTRLREDYESNPGRAIKQWHKALAVAAQTAWPRTAYEVSDDSVSGAIAEAESALLRWPARWSAPGGASAERVLCAFLSVCISAHSTTINIDVRRLAEGANVHAATACRALHRLQAQGWITRTAEAEGTCSATWRLNRPPLSTAATQVESRPYGSGLTERLQHAQRDVWVWNGGLGGAAEQIHRAWGLGVGTVEDVVRRTGYGRVVVSRWLDRMQRLGLLVEWPNWTLSSQLLDVAGVMTRRIHRHRWERAVRDWWNQEVAWRKRRGKQRKRGPRPAEIYPAAIALPIAAPERVRYGRFPTNEVPPR</sequence>
<feature type="region of interest" description="Disordered" evidence="1">
    <location>
        <begin position="1"/>
        <end position="27"/>
    </location>
</feature>
<comment type="caution">
    <text evidence="2">The sequence shown here is derived from an EMBL/GenBank/DDBJ whole genome shotgun (WGS) entry which is preliminary data.</text>
</comment>
<protein>
    <submittedName>
        <fullName evidence="2">Uncharacterized protein</fullName>
    </submittedName>
</protein>
<evidence type="ECO:0000313" key="3">
    <source>
        <dbReference type="Proteomes" id="UP000274762"/>
    </source>
</evidence>
<feature type="region of interest" description="Disordered" evidence="1">
    <location>
        <begin position="222"/>
        <end position="247"/>
    </location>
</feature>
<reference evidence="2 3" key="1">
    <citation type="submission" date="2018-10" db="EMBL/GenBank/DDBJ databases">
        <title>Sequencing the genomes of 1000 actinobacteria strains.</title>
        <authorList>
            <person name="Klenk H.-P."/>
        </authorList>
    </citation>
    <scope>NUCLEOTIDE SEQUENCE [LARGE SCALE GENOMIC DNA]</scope>
    <source>
        <strain evidence="2 3">DSM 44343</strain>
    </source>
</reference>
<accession>A0A495IT19</accession>
<evidence type="ECO:0000313" key="2">
    <source>
        <dbReference type="EMBL" id="RKR79897.1"/>
    </source>
</evidence>
<dbReference type="Proteomes" id="UP000274762">
    <property type="component" value="Unassembled WGS sequence"/>
</dbReference>
<dbReference type="Gene3D" id="3.30.70.3300">
    <property type="match status" value="1"/>
</dbReference>
<evidence type="ECO:0000256" key="1">
    <source>
        <dbReference type="SAM" id="MobiDB-lite"/>
    </source>
</evidence>
<proteinExistence type="predicted"/>
<dbReference type="EMBL" id="RBKV01000002">
    <property type="protein sequence ID" value="RKR79897.1"/>
    <property type="molecule type" value="Genomic_DNA"/>
</dbReference>